<name>A0A8T0VWG5_PANVG</name>
<evidence type="ECO:0000313" key="3">
    <source>
        <dbReference type="Proteomes" id="UP000823388"/>
    </source>
</evidence>
<gene>
    <name evidence="2" type="ORF">PVAP13_2KG096516</name>
</gene>
<dbReference type="AlphaFoldDB" id="A0A8T0VWG5"/>
<comment type="caution">
    <text evidence="2">The sequence shown here is derived from an EMBL/GenBank/DDBJ whole genome shotgun (WGS) entry which is preliminary data.</text>
</comment>
<keyword evidence="3" id="KW-1185">Reference proteome</keyword>
<organism evidence="2 3">
    <name type="scientific">Panicum virgatum</name>
    <name type="common">Blackwell switchgrass</name>
    <dbReference type="NCBI Taxonomy" id="38727"/>
    <lineage>
        <taxon>Eukaryota</taxon>
        <taxon>Viridiplantae</taxon>
        <taxon>Streptophyta</taxon>
        <taxon>Embryophyta</taxon>
        <taxon>Tracheophyta</taxon>
        <taxon>Spermatophyta</taxon>
        <taxon>Magnoliopsida</taxon>
        <taxon>Liliopsida</taxon>
        <taxon>Poales</taxon>
        <taxon>Poaceae</taxon>
        <taxon>PACMAD clade</taxon>
        <taxon>Panicoideae</taxon>
        <taxon>Panicodae</taxon>
        <taxon>Paniceae</taxon>
        <taxon>Panicinae</taxon>
        <taxon>Panicum</taxon>
        <taxon>Panicum sect. Hiantes</taxon>
    </lineage>
</organism>
<proteinExistence type="predicted"/>
<reference evidence="2" key="1">
    <citation type="submission" date="2020-05" db="EMBL/GenBank/DDBJ databases">
        <title>WGS assembly of Panicum virgatum.</title>
        <authorList>
            <person name="Lovell J.T."/>
            <person name="Jenkins J."/>
            <person name="Shu S."/>
            <person name="Juenger T.E."/>
            <person name="Schmutz J."/>
        </authorList>
    </citation>
    <scope>NUCLEOTIDE SEQUENCE</scope>
    <source>
        <strain evidence="2">AP13</strain>
    </source>
</reference>
<dbReference type="Proteomes" id="UP000823388">
    <property type="component" value="Chromosome 2K"/>
</dbReference>
<dbReference type="EMBL" id="CM029039">
    <property type="protein sequence ID" value="KAG2640482.1"/>
    <property type="molecule type" value="Genomic_DNA"/>
</dbReference>
<feature type="compositionally biased region" description="Basic and acidic residues" evidence="1">
    <location>
        <begin position="35"/>
        <end position="47"/>
    </location>
</feature>
<evidence type="ECO:0000313" key="2">
    <source>
        <dbReference type="EMBL" id="KAG2640482.1"/>
    </source>
</evidence>
<evidence type="ECO:0000256" key="1">
    <source>
        <dbReference type="SAM" id="MobiDB-lite"/>
    </source>
</evidence>
<sequence>MISTRIKSYMNREGEESRLAREREPNCKKSGIHPSVEEEGRRGGGEAPWRGRRELFAWCSAEPRRWGRDCAEEVGGGLVAIQNTERRFGEFVGLCRNLKKKS</sequence>
<feature type="compositionally biased region" description="Basic and acidic residues" evidence="1">
    <location>
        <begin position="10"/>
        <end position="27"/>
    </location>
</feature>
<feature type="region of interest" description="Disordered" evidence="1">
    <location>
        <begin position="1"/>
        <end position="47"/>
    </location>
</feature>
<protein>
    <submittedName>
        <fullName evidence="2">Uncharacterized protein</fullName>
    </submittedName>
</protein>
<accession>A0A8T0VWG5</accession>